<dbReference type="Pfam" id="PF00174">
    <property type="entry name" value="Oxidored_molyb"/>
    <property type="match status" value="1"/>
</dbReference>
<dbReference type="GO" id="GO:0020037">
    <property type="term" value="F:heme binding"/>
    <property type="evidence" value="ECO:0007669"/>
    <property type="project" value="TreeGrafter"/>
</dbReference>
<dbReference type="Gene3D" id="2.60.40.650">
    <property type="match status" value="1"/>
</dbReference>
<dbReference type="InterPro" id="IPR036374">
    <property type="entry name" value="OxRdtase_Mopterin-bd_sf"/>
</dbReference>
<dbReference type="RefSeq" id="WP_160952159.1">
    <property type="nucleotide sequence ID" value="NZ_WWEQ01000004.1"/>
</dbReference>
<dbReference type="PANTHER" id="PTHR19372">
    <property type="entry name" value="SULFITE REDUCTASE"/>
    <property type="match status" value="1"/>
</dbReference>
<gene>
    <name evidence="3" type="ORF">GSY69_01665</name>
</gene>
<feature type="transmembrane region" description="Helical" evidence="1">
    <location>
        <begin position="27"/>
        <end position="49"/>
    </location>
</feature>
<proteinExistence type="predicted"/>
<dbReference type="GO" id="GO:0006790">
    <property type="term" value="P:sulfur compound metabolic process"/>
    <property type="evidence" value="ECO:0007669"/>
    <property type="project" value="TreeGrafter"/>
</dbReference>
<feature type="transmembrane region" description="Helical" evidence="1">
    <location>
        <begin position="88"/>
        <end position="106"/>
    </location>
</feature>
<feature type="transmembrane region" description="Helical" evidence="1">
    <location>
        <begin position="113"/>
        <end position="133"/>
    </location>
</feature>
<keyword evidence="1" id="KW-1133">Transmembrane helix</keyword>
<dbReference type="GO" id="GO:0043546">
    <property type="term" value="F:molybdopterin cofactor binding"/>
    <property type="evidence" value="ECO:0007669"/>
    <property type="project" value="TreeGrafter"/>
</dbReference>
<comment type="caution">
    <text evidence="3">The sequence shown here is derived from an EMBL/GenBank/DDBJ whole genome shotgun (WGS) entry which is preliminary data.</text>
</comment>
<dbReference type="InterPro" id="IPR000572">
    <property type="entry name" value="OxRdtase_Mopterin-bd_dom"/>
</dbReference>
<dbReference type="PANTHER" id="PTHR19372:SF7">
    <property type="entry name" value="SULFITE OXIDASE, MITOCHONDRIAL"/>
    <property type="match status" value="1"/>
</dbReference>
<dbReference type="EMBL" id="WWEQ01000004">
    <property type="protein sequence ID" value="MYM18717.1"/>
    <property type="molecule type" value="Genomic_DNA"/>
</dbReference>
<evidence type="ECO:0000256" key="1">
    <source>
        <dbReference type="SAM" id="Phobius"/>
    </source>
</evidence>
<feature type="transmembrane region" description="Helical" evidence="1">
    <location>
        <begin position="139"/>
        <end position="159"/>
    </location>
</feature>
<reference evidence="3 4" key="1">
    <citation type="submission" date="2020-01" db="EMBL/GenBank/DDBJ databases">
        <authorList>
            <person name="Deng T."/>
        </authorList>
    </citation>
    <scope>NUCLEOTIDE SEQUENCE [LARGE SCALE GENOMIC DNA]</scope>
    <source>
        <strain evidence="3 4">5221</strain>
    </source>
</reference>
<dbReference type="InterPro" id="IPR014756">
    <property type="entry name" value="Ig_E-set"/>
</dbReference>
<protein>
    <submittedName>
        <fullName evidence="3">Molybdopterin-dependent oxidoreductase</fullName>
    </submittedName>
</protein>
<evidence type="ECO:0000313" key="4">
    <source>
        <dbReference type="Proteomes" id="UP000469215"/>
    </source>
</evidence>
<keyword evidence="1" id="KW-0812">Transmembrane</keyword>
<dbReference type="GO" id="GO:0008482">
    <property type="term" value="F:sulfite oxidase activity"/>
    <property type="evidence" value="ECO:0007669"/>
    <property type="project" value="TreeGrafter"/>
</dbReference>
<name>A0A6N9H3S5_9MICO</name>
<organism evidence="3 4">
    <name type="scientific">Brevibacterium rongguiense</name>
    <dbReference type="NCBI Taxonomy" id="2695267"/>
    <lineage>
        <taxon>Bacteria</taxon>
        <taxon>Bacillati</taxon>
        <taxon>Actinomycetota</taxon>
        <taxon>Actinomycetes</taxon>
        <taxon>Micrococcales</taxon>
        <taxon>Brevibacteriaceae</taxon>
        <taxon>Brevibacterium</taxon>
    </lineage>
</organism>
<feature type="transmembrane region" description="Helical" evidence="1">
    <location>
        <begin position="56"/>
        <end position="76"/>
    </location>
</feature>
<dbReference type="SUPFAM" id="SSF56524">
    <property type="entry name" value="Oxidoreductase molybdopterin-binding domain"/>
    <property type="match status" value="1"/>
</dbReference>
<keyword evidence="4" id="KW-1185">Reference proteome</keyword>
<accession>A0A6N9H3S5</accession>
<sequence length="537" mass="55912">MSSPAPPRQSRGHSAALCARARRAAGAAALGVVPTVVFLGTADALARLLGASTAPLLALSQTIIALTPPAAVAFAIEHLGTADKPVLLLSVALGGLVIAAGIGLLARRRPRTAAVVFAALEAGLVCAVAARPGSRAPDLGAALLGAVLGFAAFVLVAALDRRARRGHRGAHRGRNEGQASDPGRRALLTTAGTLAAVGALSLALGRSITVVGGAAIGAAARLVLPRPASPMPAVPASAQIAVDGVAPFITPAADFYRIDTALTPPDIAPERWSLRVHGLVEEEVTLTMDELLSLPLVERALTMTCVSNPVGGELVGTAAWLGYPLRSLLARARPQPEADMVLSGSIDGFTAGTPLEAMRDGRDALLAIGMNGEQLRPEHGFPARLIVPGLYGFVSATKWVTDLEVTRFDRAQGYWTKRGWDERGPILAASRIEVPGPLAQVPAGTVVAAGTAWAQRAGVRSVQVRLDDGDWRSAHLATAVSQDTWRQWRCEFADVPPGLHALTVRAIDGRGRVQTAERRDSIPNTATGHHRIQFTAQ</sequence>
<evidence type="ECO:0000313" key="3">
    <source>
        <dbReference type="EMBL" id="MYM18717.1"/>
    </source>
</evidence>
<dbReference type="AlphaFoldDB" id="A0A6N9H3S5"/>
<dbReference type="SUPFAM" id="SSF81296">
    <property type="entry name" value="E set domains"/>
    <property type="match status" value="1"/>
</dbReference>
<dbReference type="Gene3D" id="3.90.420.10">
    <property type="entry name" value="Oxidoreductase, molybdopterin-binding domain"/>
    <property type="match status" value="1"/>
</dbReference>
<keyword evidence="1" id="KW-0472">Membrane</keyword>
<feature type="domain" description="Oxidoreductase molybdopterin-binding" evidence="2">
    <location>
        <begin position="264"/>
        <end position="415"/>
    </location>
</feature>
<evidence type="ECO:0000259" key="2">
    <source>
        <dbReference type="Pfam" id="PF00174"/>
    </source>
</evidence>
<dbReference type="Proteomes" id="UP000469215">
    <property type="component" value="Unassembled WGS sequence"/>
</dbReference>